<dbReference type="InterPro" id="IPR036291">
    <property type="entry name" value="NAD(P)-bd_dom_sf"/>
</dbReference>
<dbReference type="eggNOG" id="arCOG04374">
    <property type="taxonomic scope" value="Archaea"/>
</dbReference>
<dbReference type="SUPFAM" id="SSF51735">
    <property type="entry name" value="NAD(P)-binding Rossmann-fold domains"/>
    <property type="match status" value="1"/>
</dbReference>
<dbReference type="STRING" id="693661.Arcve_0438"/>
<feature type="domain" description="2,4-diaminopentanoate dehydrogenase C-terminal" evidence="1">
    <location>
        <begin position="132"/>
        <end position="310"/>
    </location>
</feature>
<dbReference type="Proteomes" id="UP000008136">
    <property type="component" value="Chromosome"/>
</dbReference>
<dbReference type="CDD" id="cd24146">
    <property type="entry name" value="nat-AmDH_N_like"/>
    <property type="match status" value="1"/>
</dbReference>
<sequence length="318" mass="34571">MVIKAVIYGFGQIGRIVTKAAYEKGIEIAGAVDVNPELVGKNAGELLNLDIKAEVRNSLDFEGDVVFLTTGSYLDSVFPQIKKCVEKGFNVISTCETLSYPEYRYPELAEKIDRLAKEHGVTVLGTGINPGFLLDTLLVVLSAPSVKVERIKAVRSVDALKRRTAFQKKVGVGMDVEEVKRRLESGEMTGHVGYAESVMVVCEAMGLKPDDIKEGQEIVVAESNAEVPAGKVRGLKGYASAIKNDEEKVRIEFHAYAGASEYEEIVIEGDNPVTWRSTGTKGDLGTAAILVNLAKAVVDYRPGLIKMSDLIPFRPSFV</sequence>
<dbReference type="HOGENOM" id="CLU_050509_1_1_2"/>
<protein>
    <submittedName>
        <fullName evidence="2">Dihydrodipicolinate reductase</fullName>
    </submittedName>
</protein>
<dbReference type="EMBL" id="CP002588">
    <property type="protein sequence ID" value="AEA46470.1"/>
    <property type="molecule type" value="Genomic_DNA"/>
</dbReference>
<dbReference type="GeneID" id="10393533"/>
<reference evidence="2 3" key="1">
    <citation type="submission" date="2011-03" db="EMBL/GenBank/DDBJ databases">
        <title>The complete genome of Archaeoglobus veneficus SNP6.</title>
        <authorList>
            <consortium name="US DOE Joint Genome Institute (JGI-PGF)"/>
            <person name="Lucas S."/>
            <person name="Copeland A."/>
            <person name="Lapidus A."/>
            <person name="Bruce D."/>
            <person name="Goodwin L."/>
            <person name="Pitluck S."/>
            <person name="Kyrpides N."/>
            <person name="Mavromatis K."/>
            <person name="Pagani I."/>
            <person name="Ivanova N."/>
            <person name="Mikhailova N."/>
            <person name="Lu M."/>
            <person name="Detter J.C."/>
            <person name="Tapia R."/>
            <person name="Han C."/>
            <person name="Land M."/>
            <person name="Hauser L."/>
            <person name="Markowitz V."/>
            <person name="Cheng J.-F."/>
            <person name="Hugenholtz P."/>
            <person name="Woyke T."/>
            <person name="Wu D."/>
            <person name="Spring S."/>
            <person name="Brambilla E."/>
            <person name="Klenk H.-P."/>
            <person name="Eisen J.A."/>
        </authorList>
    </citation>
    <scope>NUCLEOTIDE SEQUENCE [LARGE SCALE GENOMIC DNA]</scope>
    <source>
        <strain>SNP6</strain>
    </source>
</reference>
<evidence type="ECO:0000313" key="2">
    <source>
        <dbReference type="EMBL" id="AEA46470.1"/>
    </source>
</evidence>
<dbReference type="KEGG" id="ave:Arcve_0438"/>
<evidence type="ECO:0000313" key="3">
    <source>
        <dbReference type="Proteomes" id="UP000008136"/>
    </source>
</evidence>
<dbReference type="Pfam" id="PF19328">
    <property type="entry name" value="DAP_DH_C"/>
    <property type="match status" value="1"/>
</dbReference>
<organism evidence="2 3">
    <name type="scientific">Archaeoglobus veneficus (strain DSM 11195 / SNP6)</name>
    <dbReference type="NCBI Taxonomy" id="693661"/>
    <lineage>
        <taxon>Archaea</taxon>
        <taxon>Methanobacteriati</taxon>
        <taxon>Methanobacteriota</taxon>
        <taxon>Archaeoglobi</taxon>
        <taxon>Archaeoglobales</taxon>
        <taxon>Archaeoglobaceae</taxon>
        <taxon>Archaeoglobus</taxon>
    </lineage>
</organism>
<accession>F2KPW3</accession>
<dbReference type="InterPro" id="IPR045760">
    <property type="entry name" value="DAP_DH_C"/>
</dbReference>
<keyword evidence="3" id="KW-1185">Reference proteome</keyword>
<dbReference type="Gene3D" id="3.40.50.720">
    <property type="entry name" value="NAD(P)-binding Rossmann-like Domain"/>
    <property type="match status" value="1"/>
</dbReference>
<evidence type="ECO:0000259" key="1">
    <source>
        <dbReference type="Pfam" id="PF19328"/>
    </source>
</evidence>
<dbReference type="RefSeq" id="WP_013683144.1">
    <property type="nucleotide sequence ID" value="NC_015320.1"/>
</dbReference>
<proteinExistence type="predicted"/>
<gene>
    <name evidence="2" type="ordered locus">Arcve_0438</name>
</gene>
<dbReference type="AlphaFoldDB" id="F2KPW3"/>
<name>F2KPW3_ARCVS</name>